<dbReference type="EMBL" id="KK784875">
    <property type="protein sequence ID" value="KDO82629.1"/>
    <property type="molecule type" value="Genomic_DNA"/>
</dbReference>
<sequence length="92" mass="10337">MGSHNGNGNAWADQWDKDNHHNVNPTANYYTPEDKKAKYKKKVGEGLDKTKEVAITGMKKAKLGASASFKWIKQKCNRNNSHKIMIGTYAIN</sequence>
<protein>
    <submittedName>
        <fullName evidence="2">Uncharacterized protein</fullName>
    </submittedName>
</protein>
<dbReference type="PANTHER" id="PTHR33386:SF5">
    <property type="entry name" value="OS02G0740600 PROTEIN"/>
    <property type="match status" value="1"/>
</dbReference>
<evidence type="ECO:0000313" key="2">
    <source>
        <dbReference type="EMBL" id="KDO82629.1"/>
    </source>
</evidence>
<dbReference type="PANTHER" id="PTHR33386">
    <property type="entry name" value="OS02G0740600 PROTEIN"/>
    <property type="match status" value="1"/>
</dbReference>
<organism evidence="2 3">
    <name type="scientific">Citrus sinensis</name>
    <name type="common">Sweet orange</name>
    <name type="synonym">Citrus aurantium var. sinensis</name>
    <dbReference type="NCBI Taxonomy" id="2711"/>
    <lineage>
        <taxon>Eukaryota</taxon>
        <taxon>Viridiplantae</taxon>
        <taxon>Streptophyta</taxon>
        <taxon>Embryophyta</taxon>
        <taxon>Tracheophyta</taxon>
        <taxon>Spermatophyta</taxon>
        <taxon>Magnoliopsida</taxon>
        <taxon>eudicotyledons</taxon>
        <taxon>Gunneridae</taxon>
        <taxon>Pentapetalae</taxon>
        <taxon>rosids</taxon>
        <taxon>malvids</taxon>
        <taxon>Sapindales</taxon>
        <taxon>Rutaceae</taxon>
        <taxon>Aurantioideae</taxon>
        <taxon>Citrus</taxon>
    </lineage>
</organism>
<reference evidence="2 3" key="1">
    <citation type="submission" date="2014-04" db="EMBL/GenBank/DDBJ databases">
        <authorList>
            <consortium name="International Citrus Genome Consortium"/>
            <person name="Gmitter F."/>
            <person name="Chen C."/>
            <person name="Farmerie W."/>
            <person name="Harkins T."/>
            <person name="Desany B."/>
            <person name="Mohiuddin M."/>
            <person name="Kodira C."/>
            <person name="Borodovsky M."/>
            <person name="Lomsadze A."/>
            <person name="Burns P."/>
            <person name="Jenkins J."/>
            <person name="Prochnik S."/>
            <person name="Shu S."/>
            <person name="Chapman J."/>
            <person name="Pitluck S."/>
            <person name="Schmutz J."/>
            <person name="Rokhsar D."/>
        </authorList>
    </citation>
    <scope>NUCLEOTIDE SEQUENCE</scope>
</reference>
<name>A0A067GSL4_CITSI</name>
<dbReference type="STRING" id="2711.A0A067GSL4"/>
<accession>A0A067GSL4</accession>
<evidence type="ECO:0000313" key="3">
    <source>
        <dbReference type="Proteomes" id="UP000027120"/>
    </source>
</evidence>
<feature type="region of interest" description="Disordered" evidence="1">
    <location>
        <begin position="1"/>
        <end position="30"/>
    </location>
</feature>
<keyword evidence="3" id="KW-1185">Reference proteome</keyword>
<proteinExistence type="predicted"/>
<evidence type="ECO:0000256" key="1">
    <source>
        <dbReference type="SAM" id="MobiDB-lite"/>
    </source>
</evidence>
<gene>
    <name evidence="2" type="ORF">CISIN_1g043506mg</name>
</gene>
<dbReference type="Proteomes" id="UP000027120">
    <property type="component" value="Unassembled WGS sequence"/>
</dbReference>
<dbReference type="AlphaFoldDB" id="A0A067GSL4"/>